<sequence length="79" mass="9091">MKNLKWIYLSLIMLITYGGIYYFYLKKSNECNLIVFVEGQLSIDATQVNHYTNGFTSINLCDGTKIVYPSSQIIKVVEK</sequence>
<dbReference type="EMBL" id="LR797195">
    <property type="protein sequence ID" value="CAB4193901.1"/>
    <property type="molecule type" value="Genomic_DNA"/>
</dbReference>
<keyword evidence="1" id="KW-1133">Transmembrane helix</keyword>
<feature type="transmembrane region" description="Helical" evidence="1">
    <location>
        <begin position="6"/>
        <end position="24"/>
    </location>
</feature>
<name>A0A6J5RJW6_9CAUD</name>
<proteinExistence type="predicted"/>
<evidence type="ECO:0000313" key="3">
    <source>
        <dbReference type="EMBL" id="CAB4193901.1"/>
    </source>
</evidence>
<keyword evidence="1" id="KW-0472">Membrane</keyword>
<evidence type="ECO:0000313" key="2">
    <source>
        <dbReference type="EMBL" id="CAB4175671.1"/>
    </source>
</evidence>
<reference evidence="3" key="1">
    <citation type="submission" date="2020-05" db="EMBL/GenBank/DDBJ databases">
        <authorList>
            <person name="Chiriac C."/>
            <person name="Salcher M."/>
            <person name="Ghai R."/>
            <person name="Kavagutti S V."/>
        </authorList>
    </citation>
    <scope>NUCLEOTIDE SEQUENCE</scope>
</reference>
<organism evidence="3">
    <name type="scientific">uncultured Caudovirales phage</name>
    <dbReference type="NCBI Taxonomy" id="2100421"/>
    <lineage>
        <taxon>Viruses</taxon>
        <taxon>Duplodnaviria</taxon>
        <taxon>Heunggongvirae</taxon>
        <taxon>Uroviricota</taxon>
        <taxon>Caudoviricetes</taxon>
        <taxon>Peduoviridae</taxon>
        <taxon>Maltschvirus</taxon>
        <taxon>Maltschvirus maltsch</taxon>
    </lineage>
</organism>
<evidence type="ECO:0000256" key="1">
    <source>
        <dbReference type="SAM" id="Phobius"/>
    </source>
</evidence>
<dbReference type="EMBL" id="LR796916">
    <property type="protein sequence ID" value="CAB4175671.1"/>
    <property type="molecule type" value="Genomic_DNA"/>
</dbReference>
<protein>
    <submittedName>
        <fullName evidence="3">Uncharacterized protein</fullName>
    </submittedName>
</protein>
<keyword evidence="1" id="KW-0812">Transmembrane</keyword>
<accession>A0A6J5RJW6</accession>
<gene>
    <name evidence="3" type="ORF">UFOVP1247_272</name>
    <name evidence="2" type="ORF">UFOVP970_312</name>
</gene>